<feature type="chain" id="PRO_5040146568" description="Cutinase" evidence="3">
    <location>
        <begin position="24"/>
        <end position="229"/>
    </location>
</feature>
<evidence type="ECO:0008006" key="6">
    <source>
        <dbReference type="Google" id="ProtNLM"/>
    </source>
</evidence>
<protein>
    <recommendedName>
        <fullName evidence="6">Cutinase</fullName>
    </recommendedName>
</protein>
<sequence>MFIIQLLSILAVFSAVQVHLADAAPTCHDYVIFSTRGTDEPQGPSMRFGPMIKHVLSTVPGGAEVDTVYPALYDGDSPFLGEMTLRRNIKNALKACPNQKIAILGYSQGAYATSLALQHWNETSNPIFEATKAIVFLGNPVHTPGRDGNVDPSGGKATFRSQGKILSPLTPGLPESFYTSGKVLDVCIPGDFVCDSQSPFQNVHGTYGFVDSIQKMGGDFLVQHLSGKA</sequence>
<evidence type="ECO:0000256" key="1">
    <source>
        <dbReference type="ARBA" id="ARBA00022801"/>
    </source>
</evidence>
<keyword evidence="1" id="KW-0378">Hydrolase</keyword>
<dbReference type="Pfam" id="PF01083">
    <property type="entry name" value="Cutinase"/>
    <property type="match status" value="1"/>
</dbReference>
<dbReference type="Proteomes" id="UP000836404">
    <property type="component" value="Unassembled WGS sequence"/>
</dbReference>
<dbReference type="EMBL" id="CAJHJF010003344">
    <property type="protein sequence ID" value="CAD6934590.1"/>
    <property type="molecule type" value="Genomic_DNA"/>
</dbReference>
<proteinExistence type="predicted"/>
<reference evidence="4 5" key="1">
    <citation type="submission" date="2020-10" db="EMBL/GenBank/DDBJ databases">
        <authorList>
            <person name="Sedaghatjoo S."/>
        </authorList>
    </citation>
    <scope>NUCLEOTIDE SEQUENCE [LARGE SCALE GENOMIC DNA]</scope>
    <source>
        <strain evidence="4 5">LLFL</strain>
    </source>
</reference>
<accession>A0A9N8LPZ6</accession>
<dbReference type="SUPFAM" id="SSF53474">
    <property type="entry name" value="alpha/beta-Hydrolases"/>
    <property type="match status" value="1"/>
</dbReference>
<gene>
    <name evidence="4" type="ORF">JKILLFL_G7108</name>
</gene>
<organism evidence="4 5">
    <name type="scientific">Tilletia laevis</name>
    <dbReference type="NCBI Taxonomy" id="157183"/>
    <lineage>
        <taxon>Eukaryota</taxon>
        <taxon>Fungi</taxon>
        <taxon>Dikarya</taxon>
        <taxon>Basidiomycota</taxon>
        <taxon>Ustilaginomycotina</taxon>
        <taxon>Exobasidiomycetes</taxon>
        <taxon>Tilletiales</taxon>
        <taxon>Tilletiaceae</taxon>
        <taxon>Tilletia</taxon>
    </lineage>
</organism>
<evidence type="ECO:0000256" key="2">
    <source>
        <dbReference type="ARBA" id="ARBA00023157"/>
    </source>
</evidence>
<evidence type="ECO:0000313" key="5">
    <source>
        <dbReference type="Proteomes" id="UP000836404"/>
    </source>
</evidence>
<dbReference type="InterPro" id="IPR029058">
    <property type="entry name" value="AB_hydrolase_fold"/>
</dbReference>
<keyword evidence="2" id="KW-1015">Disulfide bond</keyword>
<comment type="caution">
    <text evidence="4">The sequence shown here is derived from an EMBL/GenBank/DDBJ whole genome shotgun (WGS) entry which is preliminary data.</text>
</comment>
<dbReference type="AlphaFoldDB" id="A0A9N8LPZ6"/>
<name>A0A9N8LPZ6_9BASI</name>
<evidence type="ECO:0000313" key="4">
    <source>
        <dbReference type="EMBL" id="CAD6934590.1"/>
    </source>
</evidence>
<dbReference type="Gene3D" id="3.40.50.1820">
    <property type="entry name" value="alpha/beta hydrolase"/>
    <property type="match status" value="1"/>
</dbReference>
<keyword evidence="5" id="KW-1185">Reference proteome</keyword>
<evidence type="ECO:0000256" key="3">
    <source>
        <dbReference type="SAM" id="SignalP"/>
    </source>
</evidence>
<dbReference type="InterPro" id="IPR000675">
    <property type="entry name" value="Cutinase/axe"/>
</dbReference>
<dbReference type="SMART" id="SM01110">
    <property type="entry name" value="Cutinase"/>
    <property type="match status" value="1"/>
</dbReference>
<dbReference type="PANTHER" id="PTHR33630">
    <property type="entry name" value="CUTINASE RV1984C-RELATED-RELATED"/>
    <property type="match status" value="1"/>
</dbReference>
<dbReference type="PANTHER" id="PTHR33630:SF9">
    <property type="entry name" value="CUTINASE 4"/>
    <property type="match status" value="1"/>
</dbReference>
<keyword evidence="3" id="KW-0732">Signal</keyword>
<feature type="signal peptide" evidence="3">
    <location>
        <begin position="1"/>
        <end position="23"/>
    </location>
</feature>
<dbReference type="GO" id="GO:0052689">
    <property type="term" value="F:carboxylic ester hydrolase activity"/>
    <property type="evidence" value="ECO:0007669"/>
    <property type="project" value="UniProtKB-ARBA"/>
</dbReference>